<dbReference type="EMBL" id="UGLZ01000005">
    <property type="protein sequence ID" value="STV24521.1"/>
    <property type="molecule type" value="Genomic_DNA"/>
</dbReference>
<dbReference type="InterPro" id="IPR009560">
    <property type="entry name" value="DUF1176"/>
</dbReference>
<organism evidence="1 2">
    <name type="scientific">Klebsiella pneumoniae subsp. ozaenae</name>
    <dbReference type="NCBI Taxonomy" id="574"/>
    <lineage>
        <taxon>Bacteria</taxon>
        <taxon>Pseudomonadati</taxon>
        <taxon>Pseudomonadota</taxon>
        <taxon>Gammaproteobacteria</taxon>
        <taxon>Enterobacterales</taxon>
        <taxon>Enterobacteriaceae</taxon>
        <taxon>Klebsiella/Raoultella group</taxon>
        <taxon>Klebsiella</taxon>
        <taxon>Klebsiella pneumoniae complex</taxon>
    </lineage>
</organism>
<evidence type="ECO:0000313" key="1">
    <source>
        <dbReference type="EMBL" id="STV24521.1"/>
    </source>
</evidence>
<sequence>MSKPRLLTTEASSYADGAIVFLHKERGMADCVTGETRVWDGKTFTPRLKYSTGMCREITPGGTWMLPTFVSQVIPRQQKEADNLALRTLYNAVLKAQKKAIQNCR</sequence>
<keyword evidence="2" id="KW-1185">Reference proteome</keyword>
<dbReference type="AlphaFoldDB" id="A0A378AYK3"/>
<dbReference type="Proteomes" id="UP000255382">
    <property type="component" value="Unassembled WGS sequence"/>
</dbReference>
<gene>
    <name evidence="1" type="ORF">NCTC5050_03650</name>
</gene>
<dbReference type="Pfam" id="PF06674">
    <property type="entry name" value="DUF1176"/>
    <property type="match status" value="1"/>
</dbReference>
<protein>
    <submittedName>
        <fullName evidence="1">Protein of uncharacterized function (DUF1176)</fullName>
    </submittedName>
</protein>
<name>A0A378AYK3_KLEPO</name>
<evidence type="ECO:0000313" key="2">
    <source>
        <dbReference type="Proteomes" id="UP000255382"/>
    </source>
</evidence>
<proteinExistence type="predicted"/>
<reference evidence="1 2" key="1">
    <citation type="submission" date="2018-06" db="EMBL/GenBank/DDBJ databases">
        <authorList>
            <consortium name="Pathogen Informatics"/>
            <person name="Doyle S."/>
        </authorList>
    </citation>
    <scope>NUCLEOTIDE SEQUENCE [LARGE SCALE GENOMIC DNA]</scope>
    <source>
        <strain evidence="1 2">NCTC5050</strain>
    </source>
</reference>
<accession>A0A378AYK3</accession>